<dbReference type="PANTHER" id="PTHR35869">
    <property type="entry name" value="OUTER-MEMBRANE LIPOPROTEIN CARRIER PROTEIN"/>
    <property type="match status" value="1"/>
</dbReference>
<protein>
    <submittedName>
        <fullName evidence="2">Outer membrane lipoprotein carrier protein LolA</fullName>
    </submittedName>
</protein>
<dbReference type="InterPro" id="IPR004564">
    <property type="entry name" value="OM_lipoprot_carrier_LolA-like"/>
</dbReference>
<proteinExistence type="predicted"/>
<sequence>MLIQKIRYFFIYLIFSATFLYGQSILSLPNSFKADFQQIITSDNGKKITYNGSILFSSPKQFKWSYKSPTQKDICTDNAELIVVDHDLEQVSRFVIDRGLNLSAILANAKERRESVYIASYGGKSYTIQVDRKNQLSRIAYKDDLDNNVLIIFSHMRYNKKSYSSKKMRCRVPASYDKIEE</sequence>
<dbReference type="Pfam" id="PF03548">
    <property type="entry name" value="LolA"/>
    <property type="match status" value="1"/>
</dbReference>
<dbReference type="InterPro" id="IPR029046">
    <property type="entry name" value="LolA/LolB/LppX"/>
</dbReference>
<dbReference type="CDD" id="cd16325">
    <property type="entry name" value="LolA"/>
    <property type="match status" value="1"/>
</dbReference>
<evidence type="ECO:0000256" key="1">
    <source>
        <dbReference type="SAM" id="Phobius"/>
    </source>
</evidence>
<dbReference type="NCBIfam" id="NF000663">
    <property type="entry name" value="PRK00031.2-1"/>
    <property type="match status" value="1"/>
</dbReference>
<keyword evidence="2" id="KW-0449">Lipoprotein</keyword>
<keyword evidence="1" id="KW-0812">Transmembrane</keyword>
<organism evidence="2">
    <name type="scientific">hydrothermal vent metagenome</name>
    <dbReference type="NCBI Taxonomy" id="652676"/>
    <lineage>
        <taxon>unclassified sequences</taxon>
        <taxon>metagenomes</taxon>
        <taxon>ecological metagenomes</taxon>
    </lineage>
</organism>
<gene>
    <name evidence="2" type="ORF">MNB_SV-6-778</name>
</gene>
<accession>A0A1W1BDG1</accession>
<evidence type="ECO:0000313" key="2">
    <source>
        <dbReference type="EMBL" id="SFV51527.1"/>
    </source>
</evidence>
<dbReference type="AlphaFoldDB" id="A0A1W1BDG1"/>
<dbReference type="PANTHER" id="PTHR35869:SF1">
    <property type="entry name" value="OUTER-MEMBRANE LIPOPROTEIN CARRIER PROTEIN"/>
    <property type="match status" value="1"/>
</dbReference>
<dbReference type="EMBL" id="FPHC01000023">
    <property type="protein sequence ID" value="SFV51527.1"/>
    <property type="molecule type" value="Genomic_DNA"/>
</dbReference>
<dbReference type="Gene3D" id="2.50.20.10">
    <property type="entry name" value="Lipoprotein localisation LolA/LolB/LppX"/>
    <property type="match status" value="1"/>
</dbReference>
<keyword evidence="1" id="KW-1133">Transmembrane helix</keyword>
<keyword evidence="1" id="KW-0472">Membrane</keyword>
<name>A0A1W1BDG1_9ZZZZ</name>
<feature type="transmembrane region" description="Helical" evidence="1">
    <location>
        <begin position="6"/>
        <end position="28"/>
    </location>
</feature>
<dbReference type="SUPFAM" id="SSF89392">
    <property type="entry name" value="Prokaryotic lipoproteins and lipoprotein localization factors"/>
    <property type="match status" value="1"/>
</dbReference>
<reference evidence="2" key="1">
    <citation type="submission" date="2016-10" db="EMBL/GenBank/DDBJ databases">
        <authorList>
            <person name="de Groot N.N."/>
        </authorList>
    </citation>
    <scope>NUCLEOTIDE SEQUENCE</scope>
</reference>